<name>A0ABT2ZR26_9RHOB</name>
<sequence length="258" mass="28690">MLEFDAETTRILDTAYQGADITLRRRMSFDALDIRPGEHVLDLGCGPGLMTQELARAVGPEGKVTGIDPSPVMRDTAMERCANEPAVQILDGTAQSLPLGDGSVDKAVSLQVFEYLDDLSGPIVEIHRVLRPGGRVVISDMHWDSWVWSSDDRDRMQRMMTAWDSHLADRLVPEKLPEELAAAGFGHIRTIPVTFCDTVMKPDGLARMMLILMVGYVQQNNLLPEAEVMAWQSEQLARAAEGRFFMSLTQYVTVADRV</sequence>
<keyword evidence="3" id="KW-1185">Reference proteome</keyword>
<proteinExistence type="predicted"/>
<dbReference type="Proteomes" id="UP001652564">
    <property type="component" value="Unassembled WGS sequence"/>
</dbReference>
<gene>
    <name evidence="2" type="ORF">OEZ71_13960</name>
</gene>
<evidence type="ECO:0000313" key="3">
    <source>
        <dbReference type="Proteomes" id="UP001652564"/>
    </source>
</evidence>
<reference evidence="2 3" key="1">
    <citation type="submission" date="2022-10" db="EMBL/GenBank/DDBJ databases">
        <title>Defluviimonas sp. nov., isolated from ocean surface sediments.</title>
        <authorList>
            <person name="He W."/>
            <person name="Wang L."/>
            <person name="Zhang D.-F."/>
        </authorList>
    </citation>
    <scope>NUCLEOTIDE SEQUENCE [LARGE SCALE GENOMIC DNA]</scope>
    <source>
        <strain evidence="2 3">WL0050</strain>
    </source>
</reference>
<dbReference type="GO" id="GO:0008168">
    <property type="term" value="F:methyltransferase activity"/>
    <property type="evidence" value="ECO:0007669"/>
    <property type="project" value="UniProtKB-KW"/>
</dbReference>
<dbReference type="Pfam" id="PF08241">
    <property type="entry name" value="Methyltransf_11"/>
    <property type="match status" value="1"/>
</dbReference>
<dbReference type="PANTHER" id="PTHR42912">
    <property type="entry name" value="METHYLTRANSFERASE"/>
    <property type="match status" value="1"/>
</dbReference>
<dbReference type="InterPro" id="IPR029063">
    <property type="entry name" value="SAM-dependent_MTases_sf"/>
</dbReference>
<feature type="domain" description="Methyltransferase type 11" evidence="1">
    <location>
        <begin position="41"/>
        <end position="138"/>
    </location>
</feature>
<dbReference type="CDD" id="cd02440">
    <property type="entry name" value="AdoMet_MTases"/>
    <property type="match status" value="1"/>
</dbReference>
<evidence type="ECO:0000259" key="1">
    <source>
        <dbReference type="Pfam" id="PF08241"/>
    </source>
</evidence>
<dbReference type="RefSeq" id="WP_263740608.1">
    <property type="nucleotide sequence ID" value="NZ_JAOWKZ010000003.1"/>
</dbReference>
<evidence type="ECO:0000313" key="2">
    <source>
        <dbReference type="EMBL" id="MCV2873400.1"/>
    </source>
</evidence>
<accession>A0ABT2ZR26</accession>
<protein>
    <submittedName>
        <fullName evidence="2">Methyltransferase domain-containing protein</fullName>
    </submittedName>
</protein>
<dbReference type="Gene3D" id="3.40.50.150">
    <property type="entry name" value="Vaccinia Virus protein VP39"/>
    <property type="match status" value="1"/>
</dbReference>
<dbReference type="InterPro" id="IPR050508">
    <property type="entry name" value="Methyltransf_Superfamily"/>
</dbReference>
<organism evidence="2 3">
    <name type="scientific">Albidovulum litorale</name>
    <dbReference type="NCBI Taxonomy" id="2984134"/>
    <lineage>
        <taxon>Bacteria</taxon>
        <taxon>Pseudomonadati</taxon>
        <taxon>Pseudomonadota</taxon>
        <taxon>Alphaproteobacteria</taxon>
        <taxon>Rhodobacterales</taxon>
        <taxon>Paracoccaceae</taxon>
        <taxon>Albidovulum</taxon>
    </lineage>
</organism>
<keyword evidence="2" id="KW-0808">Transferase</keyword>
<comment type="caution">
    <text evidence="2">The sequence shown here is derived from an EMBL/GenBank/DDBJ whole genome shotgun (WGS) entry which is preliminary data.</text>
</comment>
<dbReference type="InterPro" id="IPR013216">
    <property type="entry name" value="Methyltransf_11"/>
</dbReference>
<dbReference type="GO" id="GO:0032259">
    <property type="term" value="P:methylation"/>
    <property type="evidence" value="ECO:0007669"/>
    <property type="project" value="UniProtKB-KW"/>
</dbReference>
<dbReference type="EMBL" id="JAOWKZ010000003">
    <property type="protein sequence ID" value="MCV2873400.1"/>
    <property type="molecule type" value="Genomic_DNA"/>
</dbReference>
<dbReference type="SUPFAM" id="SSF53335">
    <property type="entry name" value="S-adenosyl-L-methionine-dependent methyltransferases"/>
    <property type="match status" value="1"/>
</dbReference>
<keyword evidence="2" id="KW-0489">Methyltransferase</keyword>